<dbReference type="Proteomes" id="UP000193467">
    <property type="component" value="Unassembled WGS sequence"/>
</dbReference>
<sequence>MIETIYLARHGFRMSWENPVWPNYTGTPRDPPLAAHGVDQAKELAAWLAEQPDKPEAIFSSPLYRCLQTATPASEALNLPINVEHGISEWYLPVRRGLHPRSLPAGRLTQWFPLIDMSHQSLFYPTQKGETEDQVHERAEEVLRLLLGKLDREGGPKSVVLFSHAATGIAMGRALVGDREREVRSATCSVSKFRRVVGEETARDGLGEWERLLNGETSFLSRGEERHWDFSYVEAYEEDGVLEDGTELPTLSDNYKTVDPATSAGGKL</sequence>
<proteinExistence type="predicted"/>
<dbReference type="InParanoid" id="A0A1Y2G3I8"/>
<dbReference type="CDD" id="cd07067">
    <property type="entry name" value="HP_PGM_like"/>
    <property type="match status" value="1"/>
</dbReference>
<dbReference type="AlphaFoldDB" id="A0A1Y2G3I8"/>
<keyword evidence="2" id="KW-1185">Reference proteome</keyword>
<comment type="caution">
    <text evidence="1">The sequence shown here is derived from an EMBL/GenBank/DDBJ whole genome shotgun (WGS) entry which is preliminary data.</text>
</comment>
<dbReference type="OrthoDB" id="414418at2759"/>
<dbReference type="STRING" id="106004.A0A1Y2G3I8"/>
<protein>
    <submittedName>
        <fullName evidence="1">Phosphoglycerate mutase-like protein</fullName>
    </submittedName>
</protein>
<dbReference type="SMART" id="SM00855">
    <property type="entry name" value="PGAM"/>
    <property type="match status" value="1"/>
</dbReference>
<dbReference type="Gene3D" id="3.40.50.1240">
    <property type="entry name" value="Phosphoglycerate mutase-like"/>
    <property type="match status" value="1"/>
</dbReference>
<gene>
    <name evidence="1" type="ORF">BCR35DRAFT_287576</name>
</gene>
<evidence type="ECO:0000313" key="2">
    <source>
        <dbReference type="Proteomes" id="UP000193467"/>
    </source>
</evidence>
<organism evidence="1 2">
    <name type="scientific">Leucosporidium creatinivorum</name>
    <dbReference type="NCBI Taxonomy" id="106004"/>
    <lineage>
        <taxon>Eukaryota</taxon>
        <taxon>Fungi</taxon>
        <taxon>Dikarya</taxon>
        <taxon>Basidiomycota</taxon>
        <taxon>Pucciniomycotina</taxon>
        <taxon>Microbotryomycetes</taxon>
        <taxon>Leucosporidiales</taxon>
        <taxon>Leucosporidium</taxon>
    </lineage>
</organism>
<dbReference type="InterPro" id="IPR051710">
    <property type="entry name" value="Phosphatase_SH3-domain"/>
</dbReference>
<reference evidence="1 2" key="1">
    <citation type="submission" date="2016-07" db="EMBL/GenBank/DDBJ databases">
        <title>Pervasive Adenine N6-methylation of Active Genes in Fungi.</title>
        <authorList>
            <consortium name="DOE Joint Genome Institute"/>
            <person name="Mondo S.J."/>
            <person name="Dannebaum R.O."/>
            <person name="Kuo R.C."/>
            <person name="Labutti K."/>
            <person name="Haridas S."/>
            <person name="Kuo A."/>
            <person name="Salamov A."/>
            <person name="Ahrendt S.R."/>
            <person name="Lipzen A."/>
            <person name="Sullivan W."/>
            <person name="Andreopoulos W.B."/>
            <person name="Clum A."/>
            <person name="Lindquist E."/>
            <person name="Daum C."/>
            <person name="Ramamoorthy G.K."/>
            <person name="Gryganskyi A."/>
            <person name="Culley D."/>
            <person name="Magnuson J.K."/>
            <person name="James T.Y."/>
            <person name="O'Malley M.A."/>
            <person name="Stajich J.E."/>
            <person name="Spatafora J.W."/>
            <person name="Visel A."/>
            <person name="Grigoriev I.V."/>
        </authorList>
    </citation>
    <scope>NUCLEOTIDE SEQUENCE [LARGE SCALE GENOMIC DNA]</scope>
    <source>
        <strain evidence="1 2">62-1032</strain>
    </source>
</reference>
<dbReference type="PANTHER" id="PTHR16469">
    <property type="entry name" value="UBIQUITIN-ASSOCIATED AND SH3 DOMAIN-CONTAINING BA-RELATED"/>
    <property type="match status" value="1"/>
</dbReference>
<dbReference type="InterPro" id="IPR013078">
    <property type="entry name" value="His_Pase_superF_clade-1"/>
</dbReference>
<dbReference type="SUPFAM" id="SSF53254">
    <property type="entry name" value="Phosphoglycerate mutase-like"/>
    <property type="match status" value="1"/>
</dbReference>
<evidence type="ECO:0000313" key="1">
    <source>
        <dbReference type="EMBL" id="ORY90317.1"/>
    </source>
</evidence>
<dbReference type="InterPro" id="IPR029033">
    <property type="entry name" value="His_PPase_superfam"/>
</dbReference>
<accession>A0A1Y2G3I8</accession>
<dbReference type="PANTHER" id="PTHR16469:SF51">
    <property type="entry name" value="TRANSCRIPTION FACTOR TAU 55 KDA SUBUNIT"/>
    <property type="match status" value="1"/>
</dbReference>
<dbReference type="EMBL" id="MCGR01000004">
    <property type="protein sequence ID" value="ORY90317.1"/>
    <property type="molecule type" value="Genomic_DNA"/>
</dbReference>
<name>A0A1Y2G3I8_9BASI</name>
<dbReference type="Pfam" id="PF00300">
    <property type="entry name" value="His_Phos_1"/>
    <property type="match status" value="1"/>
</dbReference>